<evidence type="ECO:0000313" key="1">
    <source>
        <dbReference type="EMBL" id="MTD62153.1"/>
    </source>
</evidence>
<evidence type="ECO:0000313" key="2">
    <source>
        <dbReference type="Proteomes" id="UP000437824"/>
    </source>
</evidence>
<gene>
    <name evidence="1" type="ORF">GKZ57_13080</name>
</gene>
<organism evidence="1 2">
    <name type="scientific">Blautia luti DSM 14534 = JCM 17040</name>
    <dbReference type="NCBI Taxonomy" id="649762"/>
    <lineage>
        <taxon>Bacteria</taxon>
        <taxon>Bacillati</taxon>
        <taxon>Bacillota</taxon>
        <taxon>Clostridia</taxon>
        <taxon>Lachnospirales</taxon>
        <taxon>Lachnospiraceae</taxon>
        <taxon>Blautia</taxon>
    </lineage>
</organism>
<dbReference type="AlphaFoldDB" id="A0A844GJ44"/>
<dbReference type="Proteomes" id="UP000437824">
    <property type="component" value="Unassembled WGS sequence"/>
</dbReference>
<reference evidence="1 2" key="1">
    <citation type="submission" date="2019-11" db="EMBL/GenBank/DDBJ databases">
        <title>Draft genome sequence of Blautia luti DSM 14534T, isolated from human stool.</title>
        <authorList>
            <person name="Ortiz R."/>
            <person name="Melis-Arcos F."/>
            <person name="Covarrubias P."/>
            <person name="Cardenas J.P."/>
            <person name="Perez-Donoso J."/>
            <person name="Almonacid D."/>
        </authorList>
    </citation>
    <scope>NUCLEOTIDE SEQUENCE [LARGE SCALE GENOMIC DNA]</scope>
    <source>
        <strain evidence="1 2">DSM 14534</strain>
    </source>
</reference>
<sequence>MFRKGIFFLILTGLLLCAGCAGRRPAEQGELVRMEAVGENPAVFLLYADVKKW</sequence>
<proteinExistence type="predicted"/>
<comment type="caution">
    <text evidence="1">The sequence shown here is derived from an EMBL/GenBank/DDBJ whole genome shotgun (WGS) entry which is preliminary data.</text>
</comment>
<accession>A0A844GJ44</accession>
<name>A0A844GJ44_9FIRM</name>
<dbReference type="RefSeq" id="WP_154780721.1">
    <property type="nucleotide sequence ID" value="NZ_WMBC01000011.1"/>
</dbReference>
<dbReference type="EMBL" id="WMBC01000011">
    <property type="protein sequence ID" value="MTD62153.1"/>
    <property type="molecule type" value="Genomic_DNA"/>
</dbReference>
<protein>
    <submittedName>
        <fullName evidence="1">Uncharacterized protein</fullName>
    </submittedName>
</protein>